<dbReference type="Pfam" id="PF13377">
    <property type="entry name" value="Peripla_BP_3"/>
    <property type="match status" value="1"/>
</dbReference>
<dbReference type="SUPFAM" id="SSF53822">
    <property type="entry name" value="Periplasmic binding protein-like I"/>
    <property type="match status" value="1"/>
</dbReference>
<name>A0A399PEY0_9MICO</name>
<reference evidence="5 6" key="1">
    <citation type="submission" date="2018-08" db="EMBL/GenBank/DDBJ databases">
        <title>Genome Sequence of Clavibacter michiganensis Subspecies type strains, and the Atypical Peach-Colored Strains Isolated from Tomato.</title>
        <authorList>
            <person name="Osdaghi E."/>
            <person name="Portier P."/>
            <person name="Briand M."/>
            <person name="Jacques M.-A."/>
        </authorList>
    </citation>
    <scope>NUCLEOTIDE SEQUENCE [LARGE SCALE GENOMIC DNA]</scope>
    <source>
        <strain evidence="5 6">CFBP 7577</strain>
    </source>
</reference>
<dbReference type="InterPro" id="IPR028082">
    <property type="entry name" value="Peripla_BP_I"/>
</dbReference>
<evidence type="ECO:0000256" key="1">
    <source>
        <dbReference type="ARBA" id="ARBA00023015"/>
    </source>
</evidence>
<keyword evidence="1" id="KW-0805">Transcription regulation</keyword>
<feature type="non-terminal residue" evidence="5">
    <location>
        <position position="1"/>
    </location>
</feature>
<organism evidence="5 6">
    <name type="scientific">Clavibacter nebraskensis</name>
    <dbReference type="NCBI Taxonomy" id="31963"/>
    <lineage>
        <taxon>Bacteria</taxon>
        <taxon>Bacillati</taxon>
        <taxon>Actinomycetota</taxon>
        <taxon>Actinomycetes</taxon>
        <taxon>Micrococcales</taxon>
        <taxon>Microbacteriaceae</taxon>
        <taxon>Clavibacter</taxon>
    </lineage>
</organism>
<evidence type="ECO:0000313" key="6">
    <source>
        <dbReference type="Proteomes" id="UP000265361"/>
    </source>
</evidence>
<feature type="domain" description="Transcriptional regulator LacI/GalR-like sensor" evidence="4">
    <location>
        <begin position="2"/>
        <end position="153"/>
    </location>
</feature>
<evidence type="ECO:0000256" key="2">
    <source>
        <dbReference type="ARBA" id="ARBA00023125"/>
    </source>
</evidence>
<dbReference type="GO" id="GO:0000976">
    <property type="term" value="F:transcription cis-regulatory region binding"/>
    <property type="evidence" value="ECO:0007669"/>
    <property type="project" value="TreeGrafter"/>
</dbReference>
<dbReference type="Proteomes" id="UP000265361">
    <property type="component" value="Unassembled WGS sequence"/>
</dbReference>
<evidence type="ECO:0000256" key="3">
    <source>
        <dbReference type="ARBA" id="ARBA00023163"/>
    </source>
</evidence>
<dbReference type="PANTHER" id="PTHR30146">
    <property type="entry name" value="LACI-RELATED TRANSCRIPTIONAL REPRESSOR"/>
    <property type="match status" value="1"/>
</dbReference>
<dbReference type="AlphaFoldDB" id="A0A399PEY0"/>
<accession>A0A399PEY0</accession>
<evidence type="ECO:0000313" key="5">
    <source>
        <dbReference type="EMBL" id="RIJ03307.1"/>
    </source>
</evidence>
<proteinExistence type="predicted"/>
<dbReference type="Gene3D" id="3.40.50.2300">
    <property type="match status" value="2"/>
</dbReference>
<comment type="caution">
    <text evidence="5">The sequence shown here is derived from an EMBL/GenBank/DDBJ whole genome shotgun (WGS) entry which is preliminary data.</text>
</comment>
<dbReference type="PANTHER" id="PTHR30146:SF153">
    <property type="entry name" value="LACTOSE OPERON REPRESSOR"/>
    <property type="match status" value="1"/>
</dbReference>
<gene>
    <name evidence="5" type="ORF">DZF97_14225</name>
</gene>
<dbReference type="EMBL" id="QWED01000605">
    <property type="protein sequence ID" value="RIJ03307.1"/>
    <property type="molecule type" value="Genomic_DNA"/>
</dbReference>
<keyword evidence="3" id="KW-0804">Transcription</keyword>
<sequence length="159" mass="17050">LDLGHTAIVHVAGPSTSYSAARRAAEWRATMLDAGLDPEDPAQGDWTTASGYRIGKELGQRADITGIVAANDQMALGIMHALHELGRDVPGDISVVGFDDTEESSSFWPPLTTVHQDFTEIGRRSMQVLLEMLDGREPSGDRIVPTSLVVRESAAAPRA</sequence>
<keyword evidence="2" id="KW-0238">DNA-binding</keyword>
<evidence type="ECO:0000259" key="4">
    <source>
        <dbReference type="Pfam" id="PF13377"/>
    </source>
</evidence>
<dbReference type="InterPro" id="IPR046335">
    <property type="entry name" value="LacI/GalR-like_sensor"/>
</dbReference>
<dbReference type="GO" id="GO:0003700">
    <property type="term" value="F:DNA-binding transcription factor activity"/>
    <property type="evidence" value="ECO:0007669"/>
    <property type="project" value="TreeGrafter"/>
</dbReference>
<protein>
    <submittedName>
        <fullName evidence="5">LacI family transcriptional regulator</fullName>
    </submittedName>
</protein>